<evidence type="ECO:0000256" key="2">
    <source>
        <dbReference type="ARBA" id="ARBA00007951"/>
    </source>
</evidence>
<dbReference type="SUPFAM" id="SSF51445">
    <property type="entry name" value="(Trans)glycosidases"/>
    <property type="match status" value="1"/>
</dbReference>
<name>A0A3S9VTL6_9BACT</name>
<dbReference type="Gene3D" id="3.20.20.80">
    <property type="entry name" value="Glycosidases"/>
    <property type="match status" value="1"/>
</dbReference>
<proteinExistence type="inferred from homology"/>
<dbReference type="PRINTS" id="PR00741">
    <property type="entry name" value="GLHYDRLASE29"/>
</dbReference>
<evidence type="ECO:0000256" key="5">
    <source>
        <dbReference type="ARBA" id="ARBA00022801"/>
    </source>
</evidence>
<dbReference type="InterPro" id="IPR017853">
    <property type="entry name" value="GH"/>
</dbReference>
<evidence type="ECO:0000313" key="10">
    <source>
        <dbReference type="Proteomes" id="UP000270673"/>
    </source>
</evidence>
<evidence type="ECO:0000313" key="9">
    <source>
        <dbReference type="EMBL" id="AZS29863.1"/>
    </source>
</evidence>
<organism evidence="9 10">
    <name type="scientific">Butyricimonas faecalis</name>
    <dbReference type="NCBI Taxonomy" id="2093856"/>
    <lineage>
        <taxon>Bacteria</taxon>
        <taxon>Pseudomonadati</taxon>
        <taxon>Bacteroidota</taxon>
        <taxon>Bacteroidia</taxon>
        <taxon>Bacteroidales</taxon>
        <taxon>Odoribacteraceae</taxon>
        <taxon>Butyricimonas</taxon>
    </lineage>
</organism>
<dbReference type="OrthoDB" id="1389336at2"/>
<dbReference type="GO" id="GO:0016139">
    <property type="term" value="P:glycoside catabolic process"/>
    <property type="evidence" value="ECO:0007669"/>
    <property type="project" value="TreeGrafter"/>
</dbReference>
<evidence type="ECO:0000259" key="8">
    <source>
        <dbReference type="Pfam" id="PF01120"/>
    </source>
</evidence>
<feature type="domain" description="Glycoside hydrolase family 29 N-terminal" evidence="8">
    <location>
        <begin position="20"/>
        <end position="328"/>
    </location>
</feature>
<dbReference type="InterPro" id="IPR000933">
    <property type="entry name" value="Glyco_hydro_29"/>
</dbReference>
<comment type="similarity">
    <text evidence="2">Belongs to the glycosyl hydrolase 29 family.</text>
</comment>
<protein>
    <recommendedName>
        <fullName evidence="3">alpha-L-fucosidase</fullName>
        <ecNumber evidence="3">3.2.1.51</ecNumber>
    </recommendedName>
</protein>
<feature type="chain" id="PRO_5019315081" description="alpha-L-fucosidase" evidence="7">
    <location>
        <begin position="20"/>
        <end position="696"/>
    </location>
</feature>
<gene>
    <name evidence="9" type="ORF">D8S85_10095</name>
</gene>
<dbReference type="GO" id="GO:0004560">
    <property type="term" value="F:alpha-L-fucosidase activity"/>
    <property type="evidence" value="ECO:0007669"/>
    <property type="project" value="InterPro"/>
</dbReference>
<dbReference type="GO" id="GO:0006004">
    <property type="term" value="P:fucose metabolic process"/>
    <property type="evidence" value="ECO:0007669"/>
    <property type="project" value="InterPro"/>
</dbReference>
<keyword evidence="4 7" id="KW-0732">Signal</keyword>
<feature type="signal peptide" evidence="7">
    <location>
        <begin position="1"/>
        <end position="19"/>
    </location>
</feature>
<evidence type="ECO:0000256" key="7">
    <source>
        <dbReference type="SAM" id="SignalP"/>
    </source>
</evidence>
<dbReference type="InterPro" id="IPR013780">
    <property type="entry name" value="Glyco_hydro_b"/>
</dbReference>
<dbReference type="SMART" id="SM00812">
    <property type="entry name" value="Alpha_L_fucos"/>
    <property type="match status" value="1"/>
</dbReference>
<dbReference type="PANTHER" id="PTHR10030">
    <property type="entry name" value="ALPHA-L-FUCOSIDASE"/>
    <property type="match status" value="1"/>
</dbReference>
<evidence type="ECO:0000256" key="6">
    <source>
        <dbReference type="ARBA" id="ARBA00023295"/>
    </source>
</evidence>
<keyword evidence="5" id="KW-0378">Hydrolase</keyword>
<dbReference type="AlphaFoldDB" id="A0A3S9VTL6"/>
<dbReference type="InterPro" id="IPR016286">
    <property type="entry name" value="FUC_metazoa-typ"/>
</dbReference>
<dbReference type="GO" id="GO:0005764">
    <property type="term" value="C:lysosome"/>
    <property type="evidence" value="ECO:0007669"/>
    <property type="project" value="TreeGrafter"/>
</dbReference>
<evidence type="ECO:0000256" key="3">
    <source>
        <dbReference type="ARBA" id="ARBA00012662"/>
    </source>
</evidence>
<dbReference type="PANTHER" id="PTHR10030:SF37">
    <property type="entry name" value="ALPHA-L-FUCOSIDASE-RELATED"/>
    <property type="match status" value="1"/>
</dbReference>
<evidence type="ECO:0000256" key="1">
    <source>
        <dbReference type="ARBA" id="ARBA00004071"/>
    </source>
</evidence>
<dbReference type="RefSeq" id="WP_127075029.1">
    <property type="nucleotide sequence ID" value="NZ_CP032819.1"/>
</dbReference>
<evidence type="ECO:0000256" key="4">
    <source>
        <dbReference type="ARBA" id="ARBA00022729"/>
    </source>
</evidence>
<dbReference type="InterPro" id="IPR057739">
    <property type="entry name" value="Glyco_hydro_29_N"/>
</dbReference>
<keyword evidence="10" id="KW-1185">Reference proteome</keyword>
<dbReference type="EMBL" id="CP032819">
    <property type="protein sequence ID" value="AZS29863.1"/>
    <property type="molecule type" value="Genomic_DNA"/>
</dbReference>
<dbReference type="KEGG" id="buy:D8S85_10095"/>
<accession>A0A3S9VTL6</accession>
<sequence>MLLRGCLVVLLLGVQFAFGQQKPNPDWVNQKFSMFIHWGLYSELGGVWKEQPVRAGYSEQIQSFAKIPKAEYEAVAKVFDPEKWNADSVVALAKAAGMKSIVFTSKHHDGFCMYHSKYTKYNIVDATPFKRDVMKELSEACRRQGVKFAVYYSLIDWNFPGNGITPHNADAISKEHHAFSMHQVEEIMTNYGPVSEIWFDMGSLSGQQSKELYDLVNRLQPQCMVSGRLGNDRGDFAVMADNAYPNYKIGVPWQTPASFFDETWSYRSWQERGSLDKKIDEKLRSLVKVVSRGGNFLLNIGPRGDGSVVEFERDALLAMGKWMKRYGEAIYNTKANPFDHAVEWGDITCKGNNLYLFVEQVPADRNIMLNGLIGKAKKANLLADGKVLTLKQNGQTVSISIPGDVKPDRGMVVVKLECAGAFRVIPDQILETSELSSVNAIPVYAYSSMDYYSSFRSTVGFSWNFKKSGKTIVPAIVYTAGDRGKELRLIIDGKEQVVTLEGGDVQKLNNYPEGITWGKVYMHTPRADRFNGNILGVKEEINENVKGWRLWDDFKVGKALRVPMQEKQSIHVLHELTSDREQDVLVELGVADGVQVALNGETVLLRTYVGGIPRTNEVIKLHLKKGVNRLVVKLHNRYGTEVTYLMNPNVKQEEYKLRLKSMKLYQGEIHDCRLGMAHPANNNSDMGLRDIRVELE</sequence>
<comment type="function">
    <text evidence="1">Alpha-L-fucosidase is responsible for hydrolyzing the alpha-1,6-linked fucose joined to the reducing-end N-acetylglucosamine of the carbohydrate moieties of glycoproteins.</text>
</comment>
<dbReference type="EC" id="3.2.1.51" evidence="3"/>
<dbReference type="Gene3D" id="2.60.40.1180">
    <property type="entry name" value="Golgi alpha-mannosidase II"/>
    <property type="match status" value="1"/>
</dbReference>
<dbReference type="Pfam" id="PF01120">
    <property type="entry name" value="Alpha_L_fucos"/>
    <property type="match status" value="1"/>
</dbReference>
<dbReference type="Proteomes" id="UP000270673">
    <property type="component" value="Chromosome"/>
</dbReference>
<keyword evidence="6" id="KW-0326">Glycosidase</keyword>
<reference evidence="9 10" key="1">
    <citation type="submission" date="2018-10" db="EMBL/GenBank/DDBJ databases">
        <title>Butyricimonas faecalis sp. nov., isolated from human faeces and emended description of the genus Butyricimonas.</title>
        <authorList>
            <person name="Le Roy T."/>
            <person name="Van der Smissen P."/>
            <person name="Paquot A."/>
            <person name="Delzenne N."/>
            <person name="Muccioli G."/>
            <person name="Collet J.-F."/>
            <person name="Cani P.D."/>
        </authorList>
    </citation>
    <scope>NUCLEOTIDE SEQUENCE [LARGE SCALE GENOMIC DNA]</scope>
    <source>
        <strain evidence="9 10">H184</strain>
    </source>
</reference>